<feature type="domain" description="MULE transposase" evidence="1">
    <location>
        <begin position="140"/>
        <end position="234"/>
    </location>
</feature>
<dbReference type="EMBL" id="JEMT01029729">
    <property type="protein sequence ID" value="EXX51041.1"/>
    <property type="molecule type" value="Genomic_DNA"/>
</dbReference>
<accession>A0A015JVA8</accession>
<protein>
    <recommendedName>
        <fullName evidence="1">MULE transposase domain-containing protein</fullName>
    </recommendedName>
</protein>
<dbReference type="Pfam" id="PF10551">
    <property type="entry name" value="MULE"/>
    <property type="match status" value="1"/>
</dbReference>
<name>A0A015JVA8_RHIIW</name>
<comment type="caution">
    <text evidence="2">The sequence shown here is derived from an EMBL/GenBank/DDBJ whole genome shotgun (WGS) entry which is preliminary data.</text>
</comment>
<dbReference type="Proteomes" id="UP000022910">
    <property type="component" value="Unassembled WGS sequence"/>
</dbReference>
<gene>
    <name evidence="2" type="ORF">RirG_265180</name>
</gene>
<evidence type="ECO:0000259" key="1">
    <source>
        <dbReference type="Pfam" id="PF10551"/>
    </source>
</evidence>
<evidence type="ECO:0000313" key="2">
    <source>
        <dbReference type="EMBL" id="EXX51041.1"/>
    </source>
</evidence>
<evidence type="ECO:0000313" key="3">
    <source>
        <dbReference type="Proteomes" id="UP000022910"/>
    </source>
</evidence>
<reference evidence="2 3" key="1">
    <citation type="submission" date="2014-02" db="EMBL/GenBank/DDBJ databases">
        <title>Single nucleus genome sequencing reveals high similarity among nuclei of an endomycorrhizal fungus.</title>
        <authorList>
            <person name="Lin K."/>
            <person name="Geurts R."/>
            <person name="Zhang Z."/>
            <person name="Limpens E."/>
            <person name="Saunders D.G."/>
            <person name="Mu D."/>
            <person name="Pang E."/>
            <person name="Cao H."/>
            <person name="Cha H."/>
            <person name="Lin T."/>
            <person name="Zhou Q."/>
            <person name="Shang Y."/>
            <person name="Li Y."/>
            <person name="Ivanov S."/>
            <person name="Sharma T."/>
            <person name="Velzen R.V."/>
            <person name="Ruijter N.D."/>
            <person name="Aanen D.K."/>
            <person name="Win J."/>
            <person name="Kamoun S."/>
            <person name="Bisseling T."/>
            <person name="Huang S."/>
        </authorList>
    </citation>
    <scope>NUCLEOTIDE SEQUENCE [LARGE SCALE GENOMIC DNA]</scope>
    <source>
        <strain evidence="3">DAOM197198w</strain>
    </source>
</reference>
<dbReference type="PANTHER" id="PTHR47718">
    <property type="entry name" value="OS01G0519700 PROTEIN"/>
    <property type="match status" value="1"/>
</dbReference>
<dbReference type="STRING" id="1432141.A0A015JVA8"/>
<dbReference type="PANTHER" id="PTHR47718:SF3">
    <property type="entry name" value="PROTEIN FAR1-RELATED SEQUENCE 5-LIKE"/>
    <property type="match status" value="1"/>
</dbReference>
<keyword evidence="3" id="KW-1185">Reference proteome</keyword>
<dbReference type="HOGENOM" id="CLU_019367_1_0_1"/>
<dbReference type="InterPro" id="IPR018289">
    <property type="entry name" value="MULE_transposase_dom"/>
</dbReference>
<dbReference type="AlphaFoldDB" id="A0A015JVA8"/>
<proteinExistence type="predicted"/>
<dbReference type="OrthoDB" id="2375848at2759"/>
<sequence length="692" mass="79660">MNLIRLTKFIQEHNHQCDPKTIEFASKNLQLPQQIIDKIKHYTTNGNLGAGQQYKLLVQEYPQYKIAKKNLYNAIQRFQGVRIHDETDATTMLLYLLKQQEDNPSCAVIPRLEGPANELTRLFWMTSQQCNDLWPKFHDVIVYDNTSKKNRYKMALSLFVAIDNNYKTRIVAQALTKYENQADFNWILECTLQATNDLQPKVLFTDSDPAIIAAVQVVYPQTRHLLCIYHLLENIKKKAKSKLRDEAASSFVSDFYAMRNSYSEEQFNTKYREMLTSREYWARYCISKIFTAGVESTQRVESINSVIKKLVDRGTLLKELVTAIECELDKESQYTRMNDYYESNPSVGLPSIYKTIFKELDSVLQANLLLIPLSIQRAQMNQSLLYQGNLISIDQVEEEGGNFNGILEHLYDTPQIRLRDLLNGISYDDITELWEVSYIRSKTSKSHYVAILEDSTILCTCMFIVNQEMICCHQFRVFIQSDNAIFHISHIHMRWLNSNSDLPNSTGFITIVNGERNHTAIPLSYMNQFKTDNVYTLSIREKVSKKVQFGAAMSVAKTSIQITVTENVTDELITILIQFITKYRRNTGLSAISFPGTELLQESQGSSIQDNQQPLLIFPEVSNPEYHRPKGRPPHKRYKSVVENDRVISGKSNETTAQKTCSYCSGKGHNIRGCPRYKAESSANKENEYSDE</sequence>
<organism evidence="2 3">
    <name type="scientific">Rhizophagus irregularis (strain DAOM 197198w)</name>
    <name type="common">Glomus intraradices</name>
    <dbReference type="NCBI Taxonomy" id="1432141"/>
    <lineage>
        <taxon>Eukaryota</taxon>
        <taxon>Fungi</taxon>
        <taxon>Fungi incertae sedis</taxon>
        <taxon>Mucoromycota</taxon>
        <taxon>Glomeromycotina</taxon>
        <taxon>Glomeromycetes</taxon>
        <taxon>Glomerales</taxon>
        <taxon>Glomeraceae</taxon>
        <taxon>Rhizophagus</taxon>
    </lineage>
</organism>